<reference evidence="4 6" key="3">
    <citation type="submission" date="2024-09" db="EMBL/GenBank/DDBJ databases">
        <title>Genomes of Rahnella.</title>
        <authorList>
            <person name="Mnguni F.C."/>
            <person name="Shin G.Y."/>
            <person name="Coutinho T."/>
        </authorList>
    </citation>
    <scope>NUCLEOTIDE SEQUENCE [LARGE SCALE GENOMIC DNA]</scope>
    <source>
        <strain evidence="4 6">20WA0057</strain>
    </source>
</reference>
<dbReference type="Proteomes" id="UP001598201">
    <property type="component" value="Unassembled WGS sequence"/>
</dbReference>
<evidence type="ECO:0000313" key="6">
    <source>
        <dbReference type="Proteomes" id="UP001598201"/>
    </source>
</evidence>
<dbReference type="InterPro" id="IPR036388">
    <property type="entry name" value="WH-like_DNA-bd_sf"/>
</dbReference>
<evidence type="ECO:0000259" key="2">
    <source>
        <dbReference type="Pfam" id="PF12802"/>
    </source>
</evidence>
<dbReference type="eggNOG" id="COG1940">
    <property type="taxonomic scope" value="Bacteria"/>
</dbReference>
<dbReference type="GeneID" id="95416749"/>
<keyword evidence="6" id="KW-1185">Reference proteome</keyword>
<dbReference type="SUPFAM" id="SSF53067">
    <property type="entry name" value="Actin-like ATPase domain"/>
    <property type="match status" value="1"/>
</dbReference>
<dbReference type="Gene3D" id="3.30.420.40">
    <property type="match status" value="2"/>
</dbReference>
<accession>A0A0H3FDU3</accession>
<reference evidence="3 5" key="2">
    <citation type="journal article" date="2012" name="J. Bacteriol.">
        <title>Complete Genome Sequence of Rahnella sp. Strain Y9602, a Gammaproteobacterium Isolate from Metal- and Radionuclide-Contaminated Soil.</title>
        <authorList>
            <person name="Martinez R.J."/>
            <person name="Bruce D."/>
            <person name="Detter C."/>
            <person name="Goodwin L.A."/>
            <person name="Han J."/>
            <person name="Han C.S."/>
            <person name="Held B."/>
            <person name="Land M.L."/>
            <person name="Mikhailova N."/>
            <person name="Nolan M."/>
            <person name="Pennacchio L."/>
            <person name="Pitluck S."/>
            <person name="Tapia R."/>
            <person name="Woyke T."/>
            <person name="Sobecky P.A."/>
        </authorList>
    </citation>
    <scope>NUCLEOTIDE SEQUENCE [LARGE SCALE GENOMIC DNA]</scope>
    <source>
        <strain evidence="3 5">Y9602</strain>
    </source>
</reference>
<dbReference type="InterPro" id="IPR043129">
    <property type="entry name" value="ATPase_NBD"/>
</dbReference>
<dbReference type="InterPro" id="IPR000835">
    <property type="entry name" value="HTH_MarR-typ"/>
</dbReference>
<evidence type="ECO:0000313" key="4">
    <source>
        <dbReference type="EMBL" id="MFD3226976.1"/>
    </source>
</evidence>
<reference evidence="5" key="1">
    <citation type="submission" date="2011-01" db="EMBL/GenBank/DDBJ databases">
        <title>Complete sequence of chromosome of Rahnella sp. Y9602.</title>
        <authorList>
            <consortium name="US DOE Joint Genome Institute"/>
            <person name="Lucas S."/>
            <person name="Copeland A."/>
            <person name="Lapidus A."/>
            <person name="Cheng J.-F."/>
            <person name="Goodwin L."/>
            <person name="Pitluck S."/>
            <person name="Lu M."/>
            <person name="Detter J.C."/>
            <person name="Han C."/>
            <person name="Tapia R."/>
            <person name="Land M."/>
            <person name="Hauser L."/>
            <person name="Kyrpides N."/>
            <person name="Ivanova N."/>
            <person name="Ovchinnikova G."/>
            <person name="Pagani I."/>
            <person name="Sobecky P.A."/>
            <person name="Martinez R.J."/>
            <person name="Woyke T."/>
        </authorList>
    </citation>
    <scope>NUCLEOTIDE SEQUENCE [LARGE SCALE GENOMIC DNA]</scope>
    <source>
        <strain evidence="5">Y9602</strain>
    </source>
</reference>
<dbReference type="GO" id="GO:0003700">
    <property type="term" value="F:DNA-binding transcription factor activity"/>
    <property type="evidence" value="ECO:0007669"/>
    <property type="project" value="InterPro"/>
</dbReference>
<dbReference type="KEGG" id="rah:Rahaq_2653"/>
<dbReference type="PANTHER" id="PTHR18964:SF149">
    <property type="entry name" value="BIFUNCTIONAL UDP-N-ACETYLGLUCOSAMINE 2-EPIMERASE_N-ACETYLMANNOSAMINE KINASE"/>
    <property type="match status" value="1"/>
</dbReference>
<protein>
    <submittedName>
        <fullName evidence="3">ROK family protein</fullName>
    </submittedName>
</protein>
<dbReference type="Pfam" id="PF12802">
    <property type="entry name" value="MarR_2"/>
    <property type="match status" value="1"/>
</dbReference>
<name>A0A0H3FDU3_RAHSY</name>
<dbReference type="RefSeq" id="WP_013575959.1">
    <property type="nucleotide sequence ID" value="NC_015061.1"/>
</dbReference>
<dbReference type="EMBL" id="CP002505">
    <property type="protein sequence ID" value="ADW74260.1"/>
    <property type="molecule type" value="Genomic_DNA"/>
</dbReference>
<dbReference type="Proteomes" id="UP000007257">
    <property type="component" value="Chromosome"/>
</dbReference>
<dbReference type="Gene3D" id="1.10.10.10">
    <property type="entry name" value="Winged helix-like DNA-binding domain superfamily/Winged helix DNA-binding domain"/>
    <property type="match status" value="1"/>
</dbReference>
<dbReference type="eggNOG" id="COG2345">
    <property type="taxonomic scope" value="Bacteria"/>
</dbReference>
<evidence type="ECO:0000256" key="1">
    <source>
        <dbReference type="ARBA" id="ARBA00006479"/>
    </source>
</evidence>
<proteinExistence type="inferred from homology"/>
<evidence type="ECO:0000313" key="5">
    <source>
        <dbReference type="Proteomes" id="UP000007257"/>
    </source>
</evidence>
<dbReference type="SUPFAM" id="SSF46785">
    <property type="entry name" value="Winged helix' DNA-binding domain"/>
    <property type="match status" value="1"/>
</dbReference>
<dbReference type="Pfam" id="PF00480">
    <property type="entry name" value="ROK"/>
    <property type="match status" value="1"/>
</dbReference>
<evidence type="ECO:0000313" key="3">
    <source>
        <dbReference type="EMBL" id="ADW74260.1"/>
    </source>
</evidence>
<dbReference type="OrthoDB" id="8595273at2"/>
<dbReference type="AlphaFoldDB" id="A0A0H3FDU3"/>
<comment type="similarity">
    <text evidence="1">Belongs to the ROK (NagC/XylR) family.</text>
</comment>
<dbReference type="InterPro" id="IPR036390">
    <property type="entry name" value="WH_DNA-bd_sf"/>
</dbReference>
<dbReference type="PANTHER" id="PTHR18964">
    <property type="entry name" value="ROK (REPRESSOR, ORF, KINASE) FAMILY"/>
    <property type="match status" value="1"/>
</dbReference>
<dbReference type="InterPro" id="IPR000600">
    <property type="entry name" value="ROK"/>
</dbReference>
<sequence length="379" mass="39183">MLTTLQRQILGAVNAAGGLSRTELAQSSGMSKAAIGGVVREMIEAGFLHEAETVPGSGQGRPSVRLVVHPDGAWFAGVSLLQNPAQMALINLHGEILSRVSFAADADPQQLAANIASALPALLEPHPEAAKKLVGLGVTLSGLIDEHQSTCVQSALLGWRDVPLARLISQATGMDVAIENDAKALAVSEKSFGQARDLSSFTLVSHGAGIGSAHFIAGQLHRGLHGGAGEIAHCTLELNGSPCRCGKRGCLDTLASLNAIAEMAKAEGLDASTIGGLEQLAMQGQTAAIRILHRAGSALGLAISHLIQINDPDLILIAHQDADFSGLFGTVVHQSVEANVLPGNAGKTPVRTFTLNDDTWARAAASIAAHRFLVGLKPV</sequence>
<organism evidence="3 5">
    <name type="scientific">Rahnella sp. (strain Y9602)</name>
    <dbReference type="NCBI Taxonomy" id="2703885"/>
    <lineage>
        <taxon>Bacteria</taxon>
        <taxon>Pseudomonadati</taxon>
        <taxon>Pseudomonadota</taxon>
        <taxon>Gammaproteobacteria</taxon>
        <taxon>Enterobacterales</taxon>
        <taxon>Yersiniaceae</taxon>
        <taxon>Rahnella</taxon>
    </lineage>
</organism>
<dbReference type="CDD" id="cd24073">
    <property type="entry name" value="ASKHA_ATPase_ROK_CYANR"/>
    <property type="match status" value="1"/>
</dbReference>
<dbReference type="HOGENOM" id="CLU_036604_13_1_6"/>
<dbReference type="EMBL" id="JBHUCJ010000125">
    <property type="protein sequence ID" value="MFD3226976.1"/>
    <property type="molecule type" value="Genomic_DNA"/>
</dbReference>
<feature type="domain" description="HTH marR-type" evidence="2">
    <location>
        <begin position="2"/>
        <end position="50"/>
    </location>
</feature>
<gene>
    <name evidence="3" type="ordered locus">Rahaq_2653</name>
    <name evidence="4" type="ORF">ACFPK4_25895</name>
</gene>